<dbReference type="EMBL" id="KZ821221">
    <property type="protein sequence ID" value="PYH48397.1"/>
    <property type="molecule type" value="Genomic_DNA"/>
</dbReference>
<comment type="cofactor">
    <cofactor evidence="1">
        <name>Zn(2+)</name>
        <dbReference type="ChEBI" id="CHEBI:29105"/>
    </cofactor>
</comment>
<dbReference type="GO" id="GO:0009117">
    <property type="term" value="P:nucleotide metabolic process"/>
    <property type="evidence" value="ECO:0007669"/>
    <property type="project" value="UniProtKB-KW"/>
</dbReference>
<evidence type="ECO:0000256" key="6">
    <source>
        <dbReference type="ARBA" id="ARBA00022833"/>
    </source>
</evidence>
<dbReference type="SUPFAM" id="SSF51556">
    <property type="entry name" value="Metallo-dependent hydrolases"/>
    <property type="match status" value="1"/>
</dbReference>
<evidence type="ECO:0000256" key="3">
    <source>
        <dbReference type="ARBA" id="ARBA00011245"/>
    </source>
</evidence>
<comment type="catalytic activity">
    <reaction evidence="8">
        <text>N(6)-methyl-AMP + H2O + H(+) = IMP + methylamine</text>
        <dbReference type="Rhea" id="RHEA:16001"/>
        <dbReference type="ChEBI" id="CHEBI:15377"/>
        <dbReference type="ChEBI" id="CHEBI:15378"/>
        <dbReference type="ChEBI" id="CHEBI:58053"/>
        <dbReference type="ChEBI" id="CHEBI:59338"/>
        <dbReference type="ChEBI" id="CHEBI:144842"/>
    </reaction>
    <physiologicalReaction direction="left-to-right" evidence="8">
        <dbReference type="Rhea" id="RHEA:16002"/>
    </physiologicalReaction>
</comment>
<dbReference type="Gene3D" id="3.20.20.140">
    <property type="entry name" value="Metal-dependent hydrolases"/>
    <property type="match status" value="1"/>
</dbReference>
<evidence type="ECO:0000313" key="11">
    <source>
        <dbReference type="Proteomes" id="UP000248349"/>
    </source>
</evidence>
<evidence type="ECO:0000256" key="5">
    <source>
        <dbReference type="ARBA" id="ARBA00022801"/>
    </source>
</evidence>
<gene>
    <name evidence="10" type="ORF">BP01DRAFT_289473</name>
</gene>
<evidence type="ECO:0000256" key="7">
    <source>
        <dbReference type="ARBA" id="ARBA00023080"/>
    </source>
</evidence>
<dbReference type="GO" id="GO:0006154">
    <property type="term" value="P:adenosine catabolic process"/>
    <property type="evidence" value="ECO:0007669"/>
    <property type="project" value="TreeGrafter"/>
</dbReference>
<sequence>MDLSKPVDRAFTRALPKVELHAHLSGSISRQCLHEIWQRKKAQEPETFTIEDPLVVMPPGKVDYSLHTFFTTFSTMIYHLLTTLTDIRYATYSTLTDFAADGVTYLELRTIPRASPGHQNFTREEYLITVLETIAEFDRRQRGSPLETQMTTNLILAIDRGGMTAQEAMEVVELAINNRRKCVVVGVDICGNPTKGDISIYGPAIQKAKDAGLGVTLHFAEAQQQPQADELMTLLDFEPDRLGHVIHVPGQVKEKIKKRRLALELCLSCNVHAGMVNGGFAEHHFGEWWGEKDGAVVVLCTDDVGFFCSPVSNEYLLAAEHFHLSRADMLSLCRKSYRVIFGDSREKERLDRLLDDFEANNYKR</sequence>
<dbReference type="GO" id="GO:0004000">
    <property type="term" value="F:adenosine deaminase activity"/>
    <property type="evidence" value="ECO:0007669"/>
    <property type="project" value="TreeGrafter"/>
</dbReference>
<evidence type="ECO:0000256" key="4">
    <source>
        <dbReference type="ARBA" id="ARBA00022723"/>
    </source>
</evidence>
<evidence type="ECO:0000259" key="9">
    <source>
        <dbReference type="Pfam" id="PF00962"/>
    </source>
</evidence>
<dbReference type="STRING" id="1450539.A0A318ZN47"/>
<name>A0A318ZN47_9EURO</name>
<dbReference type="OrthoDB" id="272271at2759"/>
<dbReference type="CDD" id="cd00443">
    <property type="entry name" value="ADA_AMPD"/>
    <property type="match status" value="1"/>
</dbReference>
<dbReference type="FunFam" id="3.20.20.140:FF:000033">
    <property type="entry name" value="Adenosine deaminase-like protein"/>
    <property type="match status" value="1"/>
</dbReference>
<dbReference type="GO" id="GO:0046103">
    <property type="term" value="P:inosine biosynthetic process"/>
    <property type="evidence" value="ECO:0007669"/>
    <property type="project" value="TreeGrafter"/>
</dbReference>
<dbReference type="PANTHER" id="PTHR11409:SF42">
    <property type="entry name" value="ADENOSINE DEAMINASE-LIKE PROTEIN"/>
    <property type="match status" value="1"/>
</dbReference>
<protein>
    <submittedName>
        <fullName evidence="10">Adenosine deaminase</fullName>
    </submittedName>
</protein>
<keyword evidence="4" id="KW-0479">Metal-binding</keyword>
<feature type="domain" description="Adenosine deaminase" evidence="9">
    <location>
        <begin position="16"/>
        <end position="354"/>
    </location>
</feature>
<dbReference type="GeneID" id="37072807"/>
<keyword evidence="11" id="KW-1185">Reference proteome</keyword>
<evidence type="ECO:0000256" key="8">
    <source>
        <dbReference type="ARBA" id="ARBA00048787"/>
    </source>
</evidence>
<evidence type="ECO:0000256" key="1">
    <source>
        <dbReference type="ARBA" id="ARBA00001947"/>
    </source>
</evidence>
<dbReference type="Proteomes" id="UP000248349">
    <property type="component" value="Unassembled WGS sequence"/>
</dbReference>
<keyword evidence="6" id="KW-0862">Zinc</keyword>
<accession>A0A318ZN47</accession>
<evidence type="ECO:0000313" key="10">
    <source>
        <dbReference type="EMBL" id="PYH48397.1"/>
    </source>
</evidence>
<comment type="similarity">
    <text evidence="2">Belongs to the metallo-dependent hydrolases superfamily. Adenosine and AMP deaminases family.</text>
</comment>
<reference evidence="10 11" key="1">
    <citation type="submission" date="2016-12" db="EMBL/GenBank/DDBJ databases">
        <title>The genomes of Aspergillus section Nigri reveals drivers in fungal speciation.</title>
        <authorList>
            <consortium name="DOE Joint Genome Institute"/>
            <person name="Vesth T.C."/>
            <person name="Nybo J."/>
            <person name="Theobald S."/>
            <person name="Brandl J."/>
            <person name="Frisvad J.C."/>
            <person name="Nielsen K.F."/>
            <person name="Lyhne E.K."/>
            <person name="Kogle M.E."/>
            <person name="Kuo A."/>
            <person name="Riley R."/>
            <person name="Clum A."/>
            <person name="Nolan M."/>
            <person name="Lipzen A."/>
            <person name="Salamov A."/>
            <person name="Henrissat B."/>
            <person name="Wiebenga A."/>
            <person name="De Vries R.P."/>
            <person name="Grigoriev I.V."/>
            <person name="Mortensen U.H."/>
            <person name="Andersen M.R."/>
            <person name="Baker S.E."/>
        </authorList>
    </citation>
    <scope>NUCLEOTIDE SEQUENCE [LARGE SCALE GENOMIC DNA]</scope>
    <source>
        <strain evidence="10 11">JOP 1030-1</strain>
    </source>
</reference>
<dbReference type="AlphaFoldDB" id="A0A318ZN47"/>
<dbReference type="RefSeq" id="XP_025434379.1">
    <property type="nucleotide sequence ID" value="XM_025571579.1"/>
</dbReference>
<dbReference type="PANTHER" id="PTHR11409">
    <property type="entry name" value="ADENOSINE DEAMINASE"/>
    <property type="match status" value="1"/>
</dbReference>
<dbReference type="InterPro" id="IPR001365">
    <property type="entry name" value="A_deaminase_dom"/>
</dbReference>
<dbReference type="InterPro" id="IPR032466">
    <property type="entry name" value="Metal_Hydrolase"/>
</dbReference>
<dbReference type="GO" id="GO:0046872">
    <property type="term" value="F:metal ion binding"/>
    <property type="evidence" value="ECO:0007669"/>
    <property type="project" value="UniProtKB-KW"/>
</dbReference>
<keyword evidence="7" id="KW-0546">Nucleotide metabolism</keyword>
<evidence type="ECO:0000256" key="2">
    <source>
        <dbReference type="ARBA" id="ARBA00006676"/>
    </source>
</evidence>
<dbReference type="InterPro" id="IPR006330">
    <property type="entry name" value="Ado/ade_deaminase"/>
</dbReference>
<dbReference type="Pfam" id="PF00962">
    <property type="entry name" value="A_deaminase"/>
    <property type="match status" value="1"/>
</dbReference>
<organism evidence="10 11">
    <name type="scientific">Aspergillus saccharolyticus JOP 1030-1</name>
    <dbReference type="NCBI Taxonomy" id="1450539"/>
    <lineage>
        <taxon>Eukaryota</taxon>
        <taxon>Fungi</taxon>
        <taxon>Dikarya</taxon>
        <taxon>Ascomycota</taxon>
        <taxon>Pezizomycotina</taxon>
        <taxon>Eurotiomycetes</taxon>
        <taxon>Eurotiomycetidae</taxon>
        <taxon>Eurotiales</taxon>
        <taxon>Aspergillaceae</taxon>
        <taxon>Aspergillus</taxon>
        <taxon>Aspergillus subgen. Circumdati</taxon>
    </lineage>
</organism>
<keyword evidence="5" id="KW-0378">Hydrolase</keyword>
<comment type="subunit">
    <text evidence="3">Monomer.</text>
</comment>
<proteinExistence type="inferred from homology"/>